<dbReference type="InterPro" id="IPR011856">
    <property type="entry name" value="tRNA_endonuc-like_dom_sf"/>
</dbReference>
<dbReference type="EMBL" id="CP101637">
    <property type="protein sequence ID" value="WMT80633.1"/>
    <property type="molecule type" value="Genomic_DNA"/>
</dbReference>
<name>A0ABY9PY48_9FIRM</name>
<reference evidence="5 6" key="1">
    <citation type="submission" date="2022-07" db="EMBL/GenBank/DDBJ databases">
        <title>Genome sequence of Terrisporobacter mayombei DSM6539.</title>
        <authorList>
            <person name="Boeer T."/>
            <person name="Bengelsdorf F.R."/>
            <person name="Daniel R."/>
            <person name="Poehlein A."/>
        </authorList>
    </citation>
    <scope>NUCLEOTIDE SEQUENCE [LARGE SCALE GENOMIC DNA]</scope>
    <source>
        <strain evidence="5 6">DSM 6539</strain>
    </source>
</reference>
<dbReference type="SMART" id="SM00990">
    <property type="entry name" value="VRR_NUC"/>
    <property type="match status" value="1"/>
</dbReference>
<dbReference type="Gene3D" id="3.40.1350.10">
    <property type="match status" value="1"/>
</dbReference>
<feature type="domain" description="VRR-NUC" evidence="4">
    <location>
        <begin position="18"/>
        <end position="106"/>
    </location>
</feature>
<dbReference type="Proteomes" id="UP001235030">
    <property type="component" value="Chromosome"/>
</dbReference>
<evidence type="ECO:0000256" key="1">
    <source>
        <dbReference type="ARBA" id="ARBA00001946"/>
    </source>
</evidence>
<dbReference type="Pfam" id="PF08774">
    <property type="entry name" value="VRR_NUC"/>
    <property type="match status" value="1"/>
</dbReference>
<evidence type="ECO:0000256" key="2">
    <source>
        <dbReference type="ARBA" id="ARBA00022722"/>
    </source>
</evidence>
<accession>A0ABY9PY48</accession>
<dbReference type="RefSeq" id="WP_228104865.1">
    <property type="nucleotide sequence ID" value="NZ_CP101637.1"/>
</dbReference>
<evidence type="ECO:0000256" key="3">
    <source>
        <dbReference type="ARBA" id="ARBA00022801"/>
    </source>
</evidence>
<keyword evidence="2" id="KW-0540">Nuclease</keyword>
<evidence type="ECO:0000313" key="6">
    <source>
        <dbReference type="Proteomes" id="UP001235030"/>
    </source>
</evidence>
<evidence type="ECO:0000313" key="5">
    <source>
        <dbReference type="EMBL" id="WMT80633.1"/>
    </source>
</evidence>
<keyword evidence="3" id="KW-0378">Hydrolase</keyword>
<organism evidence="5 6">
    <name type="scientific">Terrisporobacter mayombei</name>
    <dbReference type="NCBI Taxonomy" id="1541"/>
    <lineage>
        <taxon>Bacteria</taxon>
        <taxon>Bacillati</taxon>
        <taxon>Bacillota</taxon>
        <taxon>Clostridia</taxon>
        <taxon>Peptostreptococcales</taxon>
        <taxon>Peptostreptococcaceae</taxon>
        <taxon>Terrisporobacter</taxon>
    </lineage>
</organism>
<protein>
    <recommendedName>
        <fullName evidence="4">VRR-NUC domain-containing protein</fullName>
    </recommendedName>
</protein>
<keyword evidence="6" id="KW-1185">Reference proteome</keyword>
<evidence type="ECO:0000259" key="4">
    <source>
        <dbReference type="SMART" id="SM00990"/>
    </source>
</evidence>
<sequence>MKSREAQEQAIVISWCKMQENVYPALKLIYAIPNGGYRNKIEAKNLKLQGVKSGVPDLNLAYPNSFYHGLYIEMKWGKNKPTENQDDWIKRLSVVGYRCEVCWSSEEAIAVIKNYLGIRG</sequence>
<comment type="cofactor">
    <cofactor evidence="1">
        <name>Mg(2+)</name>
        <dbReference type="ChEBI" id="CHEBI:18420"/>
    </cofactor>
</comment>
<gene>
    <name evidence="5" type="ORF">TEMA_09540</name>
</gene>
<dbReference type="InterPro" id="IPR014883">
    <property type="entry name" value="VRR_NUC"/>
</dbReference>
<proteinExistence type="predicted"/>